<name>A0A4Q7ZAR8_9GAMM</name>
<sequence length="450" mass="49952">MKRNRNPGKVWERATPGFDAAVLATSFSGRDPGVRPKVYVQANTAEDVIAAVQRAQREALKISLVSGGHSWAQNHLRADGLLIDLSRLHRIEIDEAAMTARVGPGCWSVDLDIALKKRGLFFPVAHAPDVCLGGYLLQGGFGWNGRALGLACESVIGMDVVLADGSLVHANAQQHADLYWAARGAGPGFFGVVVRYHLRLYPHPKVTALMFQVFRMVHLEEVFRWADAVGPNVPRSVEFQMLLTPKALGIFSPGIEVIAPVLADSWEEAREAVSFIRNSPLRPKASLTLPLLPVSTVLMSRGASFTHFPDRMRWCADNMWTDAPIDDLLPGLRRVADTLPPAPSHALWLNWQPPAERPDMVFSMEAKRYFAVYGEWKRAEDDAKHEDWATGCMGAMAAHSQGIQLADENLGRRPARFMRDEKLAKLDRIRAKYDPEGRFQAWMGRIKPGP</sequence>
<evidence type="ECO:0000256" key="4">
    <source>
        <dbReference type="ARBA" id="ARBA00022827"/>
    </source>
</evidence>
<comment type="caution">
    <text evidence="7">The sequence shown here is derived from an EMBL/GenBank/DDBJ whole genome shotgun (WGS) entry which is preliminary data.</text>
</comment>
<dbReference type="Gene3D" id="3.30.465.10">
    <property type="match status" value="1"/>
</dbReference>
<accession>A0A4Q7ZAR8</accession>
<evidence type="ECO:0000256" key="2">
    <source>
        <dbReference type="ARBA" id="ARBA00005466"/>
    </source>
</evidence>
<dbReference type="PANTHER" id="PTHR42973">
    <property type="entry name" value="BINDING OXIDOREDUCTASE, PUTATIVE (AFU_ORTHOLOGUE AFUA_1G17690)-RELATED"/>
    <property type="match status" value="1"/>
</dbReference>
<dbReference type="GO" id="GO:0016491">
    <property type="term" value="F:oxidoreductase activity"/>
    <property type="evidence" value="ECO:0007669"/>
    <property type="project" value="UniProtKB-KW"/>
</dbReference>
<dbReference type="InterPro" id="IPR016169">
    <property type="entry name" value="FAD-bd_PCMH_sub2"/>
</dbReference>
<feature type="domain" description="FAD-binding PCMH-type" evidence="6">
    <location>
        <begin position="32"/>
        <end position="203"/>
    </location>
</feature>
<dbReference type="RefSeq" id="WP_130410882.1">
    <property type="nucleotide sequence ID" value="NZ_SHKX01000010.1"/>
</dbReference>
<protein>
    <submittedName>
        <fullName evidence="7">FAD/FMN-containing dehydrogenase</fullName>
    </submittedName>
</protein>
<dbReference type="InterPro" id="IPR016166">
    <property type="entry name" value="FAD-bd_PCMH"/>
</dbReference>
<dbReference type="InterPro" id="IPR006094">
    <property type="entry name" value="Oxid_FAD_bind_N"/>
</dbReference>
<proteinExistence type="inferred from homology"/>
<dbReference type="PROSITE" id="PS00862">
    <property type="entry name" value="OX2_COVAL_FAD"/>
    <property type="match status" value="1"/>
</dbReference>
<gene>
    <name evidence="7" type="ORF">EV700_0625</name>
</gene>
<evidence type="ECO:0000313" key="8">
    <source>
        <dbReference type="Proteomes" id="UP000292423"/>
    </source>
</evidence>
<organism evidence="7 8">
    <name type="scientific">Fluviicoccus keumensis</name>
    <dbReference type="NCBI Taxonomy" id="1435465"/>
    <lineage>
        <taxon>Bacteria</taxon>
        <taxon>Pseudomonadati</taxon>
        <taxon>Pseudomonadota</taxon>
        <taxon>Gammaproteobacteria</taxon>
        <taxon>Moraxellales</taxon>
        <taxon>Moraxellaceae</taxon>
        <taxon>Fluviicoccus</taxon>
    </lineage>
</organism>
<dbReference type="Gene3D" id="3.40.462.20">
    <property type="match status" value="1"/>
</dbReference>
<dbReference type="SUPFAM" id="SSF56176">
    <property type="entry name" value="FAD-binding/transporter-associated domain-like"/>
    <property type="match status" value="1"/>
</dbReference>
<evidence type="ECO:0000256" key="3">
    <source>
        <dbReference type="ARBA" id="ARBA00022630"/>
    </source>
</evidence>
<keyword evidence="5" id="KW-0560">Oxidoreductase</keyword>
<evidence type="ECO:0000256" key="5">
    <source>
        <dbReference type="ARBA" id="ARBA00023002"/>
    </source>
</evidence>
<keyword evidence="4" id="KW-0274">FAD</keyword>
<reference evidence="7 8" key="1">
    <citation type="submission" date="2019-02" db="EMBL/GenBank/DDBJ databases">
        <title>Genomic Encyclopedia of Type Strains, Phase IV (KMG-IV): sequencing the most valuable type-strain genomes for metagenomic binning, comparative biology and taxonomic classification.</title>
        <authorList>
            <person name="Goeker M."/>
        </authorList>
    </citation>
    <scope>NUCLEOTIDE SEQUENCE [LARGE SCALE GENOMIC DNA]</scope>
    <source>
        <strain evidence="7 8">DSM 105135</strain>
    </source>
</reference>
<dbReference type="PROSITE" id="PS51387">
    <property type="entry name" value="FAD_PCMH"/>
    <property type="match status" value="1"/>
</dbReference>
<dbReference type="InterPro" id="IPR006093">
    <property type="entry name" value="Oxy_OxRdtase_FAD_BS"/>
</dbReference>
<keyword evidence="3" id="KW-0285">Flavoprotein</keyword>
<evidence type="ECO:0000313" key="7">
    <source>
        <dbReference type="EMBL" id="RZU47658.1"/>
    </source>
</evidence>
<dbReference type="Gene3D" id="3.30.43.10">
    <property type="entry name" value="Uridine Diphospho-n-acetylenolpyruvylglucosamine Reductase, domain 2"/>
    <property type="match status" value="1"/>
</dbReference>
<dbReference type="Proteomes" id="UP000292423">
    <property type="component" value="Unassembled WGS sequence"/>
</dbReference>
<dbReference type="InterPro" id="IPR016167">
    <property type="entry name" value="FAD-bd_PCMH_sub1"/>
</dbReference>
<comment type="cofactor">
    <cofactor evidence="1">
        <name>FAD</name>
        <dbReference type="ChEBI" id="CHEBI:57692"/>
    </cofactor>
</comment>
<dbReference type="PANTHER" id="PTHR42973:SF39">
    <property type="entry name" value="FAD-BINDING PCMH-TYPE DOMAIN-CONTAINING PROTEIN"/>
    <property type="match status" value="1"/>
</dbReference>
<dbReference type="OrthoDB" id="9775082at2"/>
<dbReference type="GO" id="GO:0071949">
    <property type="term" value="F:FAD binding"/>
    <property type="evidence" value="ECO:0007669"/>
    <property type="project" value="InterPro"/>
</dbReference>
<keyword evidence="8" id="KW-1185">Reference proteome</keyword>
<dbReference type="AlphaFoldDB" id="A0A4Q7ZAR8"/>
<evidence type="ECO:0000256" key="1">
    <source>
        <dbReference type="ARBA" id="ARBA00001974"/>
    </source>
</evidence>
<dbReference type="InterPro" id="IPR050416">
    <property type="entry name" value="FAD-linked_Oxidoreductase"/>
</dbReference>
<dbReference type="InterPro" id="IPR036318">
    <property type="entry name" value="FAD-bd_PCMH-like_sf"/>
</dbReference>
<evidence type="ECO:0000259" key="6">
    <source>
        <dbReference type="PROSITE" id="PS51387"/>
    </source>
</evidence>
<dbReference type="EMBL" id="SHKX01000010">
    <property type="protein sequence ID" value="RZU47658.1"/>
    <property type="molecule type" value="Genomic_DNA"/>
</dbReference>
<comment type="similarity">
    <text evidence="2">Belongs to the oxygen-dependent FAD-linked oxidoreductase family.</text>
</comment>
<dbReference type="Pfam" id="PF01565">
    <property type="entry name" value="FAD_binding_4"/>
    <property type="match status" value="1"/>
</dbReference>